<evidence type="ECO:0000313" key="2">
    <source>
        <dbReference type="EMBL" id="ANV80767.1"/>
    </source>
</evidence>
<protein>
    <submittedName>
        <fullName evidence="2">Molybdopterin guanine dinucleotide synthase (MobA)</fullName>
    </submittedName>
</protein>
<dbReference type="InterPro" id="IPR029044">
    <property type="entry name" value="Nucleotide-diphossugar_trans"/>
</dbReference>
<dbReference type="EMBL" id="KP211907">
    <property type="protein sequence ID" value="ANV80767.1"/>
    <property type="molecule type" value="Genomic_DNA"/>
</dbReference>
<dbReference type="GO" id="GO:0016779">
    <property type="term" value="F:nucleotidyltransferase activity"/>
    <property type="evidence" value="ECO:0007669"/>
    <property type="project" value="UniProtKB-ARBA"/>
</dbReference>
<reference evidence="2" key="2">
    <citation type="journal article" date="2015" name="ISME J.">
        <title>A new class of marine Euryarchaeota group II from the Mediterranean deep chlorophyll maximum.</title>
        <authorList>
            <person name="Martin-Cuadrado A.B."/>
            <person name="Garcia-Heredia I."/>
            <person name="Molto A.G."/>
            <person name="Lopez-Ubeda R."/>
            <person name="Kimes N."/>
            <person name="Lopez-Garcia P."/>
            <person name="Moreira D."/>
            <person name="Rodriguez-Valera F."/>
        </authorList>
    </citation>
    <scope>NUCLEOTIDE SEQUENCE</scope>
</reference>
<proteinExistence type="predicted"/>
<accession>A0A1B1TEQ3</accession>
<dbReference type="Pfam" id="PF12804">
    <property type="entry name" value="NTP_transf_3"/>
    <property type="match status" value="1"/>
</dbReference>
<sequence length="174" mass="19488">MGRDKALIKIDGKAMIARVVEALGKAGREPIRIAVANPEKMEEYAEVIGPDYDIEWVLDSIQHAGPVDSIIENLKDPFCLEQDTIQLATVDVPWITCEVFSSLENSIAKDDEVIMPTDGDLLQPLLSLIRPKLLLNSLEDWNGTPLHKMFLDIPHSLLIVDKNLIKNINSENDY</sequence>
<dbReference type="Gene3D" id="3.90.550.10">
    <property type="entry name" value="Spore Coat Polysaccharide Biosynthesis Protein SpsA, Chain A"/>
    <property type="match status" value="1"/>
</dbReference>
<organism evidence="2">
    <name type="scientific">uncultured Poseidoniia archaeon</name>
    <dbReference type="NCBI Taxonomy" id="1697135"/>
    <lineage>
        <taxon>Archaea</taxon>
        <taxon>Methanobacteriati</taxon>
        <taxon>Thermoplasmatota</taxon>
        <taxon>Candidatus Poseidoniia</taxon>
        <taxon>environmental samples</taxon>
    </lineage>
</organism>
<dbReference type="InterPro" id="IPR025877">
    <property type="entry name" value="MobA-like_NTP_Trfase"/>
</dbReference>
<dbReference type="SUPFAM" id="SSF53448">
    <property type="entry name" value="Nucleotide-diphospho-sugar transferases"/>
    <property type="match status" value="1"/>
</dbReference>
<evidence type="ECO:0000259" key="1">
    <source>
        <dbReference type="Pfam" id="PF12804"/>
    </source>
</evidence>
<dbReference type="AlphaFoldDB" id="A0A1B1TEQ3"/>
<feature type="domain" description="MobA-like NTP transferase" evidence="1">
    <location>
        <begin position="1"/>
        <end position="144"/>
    </location>
</feature>
<name>A0A1B1TEQ3_9ARCH</name>
<reference evidence="2" key="1">
    <citation type="submission" date="2014-11" db="EMBL/GenBank/DDBJ databases">
        <authorList>
            <person name="Zhu J."/>
            <person name="Qi W."/>
            <person name="Song R."/>
        </authorList>
    </citation>
    <scope>NUCLEOTIDE SEQUENCE</scope>
</reference>